<keyword evidence="1" id="KW-0812">Transmembrane</keyword>
<evidence type="ECO:0000256" key="1">
    <source>
        <dbReference type="SAM" id="Phobius"/>
    </source>
</evidence>
<protein>
    <submittedName>
        <fullName evidence="2">Uncharacterized protein</fullName>
    </submittedName>
</protein>
<dbReference type="AlphaFoldDB" id="A0A7S0G8N4"/>
<proteinExistence type="predicted"/>
<evidence type="ECO:0000313" key="2">
    <source>
        <dbReference type="EMBL" id="CAD8405277.1"/>
    </source>
</evidence>
<gene>
    <name evidence="2" type="ORF">PINE0816_LOCUS1386</name>
</gene>
<sequence length="118" mass="13453">MTSIRCMYYIHIFLFYVVANVVAFDTHKKIQIHSVRRRLLKNLSGTVAGTLLFPSDYAFAAKPMIDGEADNVGNRAARFVRPKPQKVLRPKLDQKFAVLLMRSSYNALDLIDCVAMFI</sequence>
<name>A0A7S0G8N4_9STRA</name>
<feature type="transmembrane region" description="Helical" evidence="1">
    <location>
        <begin position="6"/>
        <end position="24"/>
    </location>
</feature>
<keyword evidence="1" id="KW-0472">Membrane</keyword>
<reference evidence="2" key="1">
    <citation type="submission" date="2021-01" db="EMBL/GenBank/DDBJ databases">
        <authorList>
            <person name="Corre E."/>
            <person name="Pelletier E."/>
            <person name="Niang G."/>
            <person name="Scheremetjew M."/>
            <person name="Finn R."/>
            <person name="Kale V."/>
            <person name="Holt S."/>
            <person name="Cochrane G."/>
            <person name="Meng A."/>
            <person name="Brown T."/>
            <person name="Cohen L."/>
        </authorList>
    </citation>
    <scope>NUCLEOTIDE SEQUENCE</scope>
    <source>
        <strain evidence="2">CCAP1064/1</strain>
    </source>
</reference>
<accession>A0A7S0G8N4</accession>
<keyword evidence="1" id="KW-1133">Transmembrane helix</keyword>
<dbReference type="EMBL" id="HBEL01002955">
    <property type="protein sequence ID" value="CAD8405277.1"/>
    <property type="molecule type" value="Transcribed_RNA"/>
</dbReference>
<organism evidence="2">
    <name type="scientific">Proboscia inermis</name>
    <dbReference type="NCBI Taxonomy" id="420281"/>
    <lineage>
        <taxon>Eukaryota</taxon>
        <taxon>Sar</taxon>
        <taxon>Stramenopiles</taxon>
        <taxon>Ochrophyta</taxon>
        <taxon>Bacillariophyta</taxon>
        <taxon>Coscinodiscophyceae</taxon>
        <taxon>Rhizosoleniophycidae</taxon>
        <taxon>Rhizosoleniales</taxon>
        <taxon>Rhizosoleniaceae</taxon>
        <taxon>Proboscia</taxon>
    </lineage>
</organism>